<dbReference type="EMBL" id="JASPKZ010005287">
    <property type="protein sequence ID" value="KAJ9589040.1"/>
    <property type="molecule type" value="Genomic_DNA"/>
</dbReference>
<comment type="caution">
    <text evidence="1">The sequence shown here is derived from an EMBL/GenBank/DDBJ whole genome shotgun (WGS) entry which is preliminary data.</text>
</comment>
<reference evidence="1" key="1">
    <citation type="journal article" date="2023" name="IScience">
        <title>Live-bearing cockroach genome reveals convergent evolutionary mechanisms linked to viviparity in insects and beyond.</title>
        <authorList>
            <person name="Fouks B."/>
            <person name="Harrison M.C."/>
            <person name="Mikhailova A.A."/>
            <person name="Marchal E."/>
            <person name="English S."/>
            <person name="Carruthers M."/>
            <person name="Jennings E.C."/>
            <person name="Chiamaka E.L."/>
            <person name="Frigard R.A."/>
            <person name="Pippel M."/>
            <person name="Attardo G.M."/>
            <person name="Benoit J.B."/>
            <person name="Bornberg-Bauer E."/>
            <person name="Tobe S.S."/>
        </authorList>
    </citation>
    <scope>NUCLEOTIDE SEQUENCE</scope>
    <source>
        <strain evidence="1">Stay&amp;Tobe</strain>
    </source>
</reference>
<keyword evidence="2" id="KW-1185">Reference proteome</keyword>
<feature type="non-terminal residue" evidence="1">
    <location>
        <position position="1"/>
    </location>
</feature>
<organism evidence="1 2">
    <name type="scientific">Diploptera punctata</name>
    <name type="common">Pacific beetle cockroach</name>
    <dbReference type="NCBI Taxonomy" id="6984"/>
    <lineage>
        <taxon>Eukaryota</taxon>
        <taxon>Metazoa</taxon>
        <taxon>Ecdysozoa</taxon>
        <taxon>Arthropoda</taxon>
        <taxon>Hexapoda</taxon>
        <taxon>Insecta</taxon>
        <taxon>Pterygota</taxon>
        <taxon>Neoptera</taxon>
        <taxon>Polyneoptera</taxon>
        <taxon>Dictyoptera</taxon>
        <taxon>Blattodea</taxon>
        <taxon>Blaberoidea</taxon>
        <taxon>Blaberidae</taxon>
        <taxon>Diplopterinae</taxon>
        <taxon>Diploptera</taxon>
    </lineage>
</organism>
<evidence type="ECO:0000313" key="2">
    <source>
        <dbReference type="Proteomes" id="UP001233999"/>
    </source>
</evidence>
<gene>
    <name evidence="1" type="ORF">L9F63_017684</name>
</gene>
<name>A0AAD7ZY24_DIPPU</name>
<accession>A0AAD7ZY24</accession>
<protein>
    <submittedName>
        <fullName evidence="1">Uncharacterized protein</fullName>
    </submittedName>
</protein>
<dbReference type="Proteomes" id="UP001233999">
    <property type="component" value="Unassembled WGS sequence"/>
</dbReference>
<proteinExistence type="predicted"/>
<sequence length="59" mass="6996">CQASVKVDDQVLIAQSLEMDGIRRSARVSRLERRINEEVRQMMHMEETVVERIERRALQ</sequence>
<reference evidence="1" key="2">
    <citation type="submission" date="2023-05" db="EMBL/GenBank/DDBJ databases">
        <authorList>
            <person name="Fouks B."/>
        </authorList>
    </citation>
    <scope>NUCLEOTIDE SEQUENCE</scope>
    <source>
        <strain evidence="1">Stay&amp;Tobe</strain>
        <tissue evidence="1">Testes</tissue>
    </source>
</reference>
<dbReference type="AlphaFoldDB" id="A0AAD7ZY24"/>
<feature type="non-terminal residue" evidence="1">
    <location>
        <position position="59"/>
    </location>
</feature>
<evidence type="ECO:0000313" key="1">
    <source>
        <dbReference type="EMBL" id="KAJ9589040.1"/>
    </source>
</evidence>